<protein>
    <submittedName>
        <fullName evidence="6">GTPase RsgA</fullName>
    </submittedName>
</protein>
<name>A0A0R2U2V2_9GAMM</name>
<dbReference type="InterPro" id="IPR027417">
    <property type="entry name" value="P-loop_NTPase"/>
</dbReference>
<gene>
    <name evidence="6" type="ORF">ABS24_03100</name>
</gene>
<feature type="non-terminal residue" evidence="6">
    <location>
        <position position="306"/>
    </location>
</feature>
<feature type="region of interest" description="Disordered" evidence="3">
    <location>
        <begin position="1"/>
        <end position="25"/>
    </location>
</feature>
<dbReference type="AlphaFoldDB" id="A0A0R2U2V2"/>
<evidence type="ECO:0000313" key="6">
    <source>
        <dbReference type="EMBL" id="KRO91533.1"/>
    </source>
</evidence>
<dbReference type="NCBIfam" id="NF008931">
    <property type="entry name" value="PRK12288.1"/>
    <property type="match status" value="1"/>
</dbReference>
<proteinExistence type="predicted"/>
<evidence type="ECO:0000256" key="1">
    <source>
        <dbReference type="ARBA" id="ARBA00022741"/>
    </source>
</evidence>
<keyword evidence="1" id="KW-0547">Nucleotide-binding</keyword>
<organism evidence="6 7">
    <name type="scientific">SAR92 bacterium BACL26 MAG-121220-bin70</name>
    <dbReference type="NCBI Taxonomy" id="1655626"/>
    <lineage>
        <taxon>Bacteria</taxon>
        <taxon>Pseudomonadati</taxon>
        <taxon>Pseudomonadota</taxon>
        <taxon>Gammaproteobacteria</taxon>
        <taxon>Cellvibrionales</taxon>
        <taxon>Porticoccaceae</taxon>
        <taxon>SAR92 clade</taxon>
    </lineage>
</organism>
<dbReference type="NCBIfam" id="TIGR00157">
    <property type="entry name" value="ribosome small subunit-dependent GTPase A"/>
    <property type="match status" value="1"/>
</dbReference>
<reference evidence="6 7" key="1">
    <citation type="submission" date="2015-10" db="EMBL/GenBank/DDBJ databases">
        <title>Metagenome-Assembled Genomes uncover a global brackish microbiome.</title>
        <authorList>
            <person name="Hugerth L.W."/>
            <person name="Larsson J."/>
            <person name="Alneberg J."/>
            <person name="Lindh M.V."/>
            <person name="Legrand C."/>
            <person name="Pinhassi J."/>
            <person name="Andersson A.F."/>
        </authorList>
    </citation>
    <scope>NUCLEOTIDE SEQUENCE [LARGE SCALE GENOMIC DNA]</scope>
    <source>
        <strain evidence="6">BACL26 MAG-121220-bin70</strain>
    </source>
</reference>
<dbReference type="PROSITE" id="PS51721">
    <property type="entry name" value="G_CP"/>
    <property type="match status" value="1"/>
</dbReference>
<evidence type="ECO:0000259" key="4">
    <source>
        <dbReference type="PROSITE" id="PS50936"/>
    </source>
</evidence>
<dbReference type="InterPro" id="IPR004881">
    <property type="entry name" value="Ribosome_biogen_GTPase_RsgA"/>
</dbReference>
<dbReference type="Gene3D" id="1.10.40.50">
    <property type="entry name" value="Probable gtpase engc, domain 3"/>
    <property type="match status" value="1"/>
</dbReference>
<sequence>MSKRRLSDRQKDRIQSIQSRRRERAISKNSIAEEDIGNLSKLGPETLGTVVTNFGSQVNIEAAEDPLKGQVIRCHMRANLDSLVTGDRVIWRFAEPHGVVVARQPRETELVRPDIYGKLRPVAANVNLIAIVFAPKPTAFSNLLDRYLVASEAHGIKPLLVLNKTDMLHESDFKDIQQLIDDYTFIGYDIIQVSSKTGEGIDALQDYLAGQTAIFVGQSGVGKSSLINLLQPQANMPVGPLSVGKEKGTHTTTISKLFHLAGGGVLIDSPGIREFALTHLSQEKIINGFIDFRPYLGYCKFRDCKH</sequence>
<comment type="caution">
    <text evidence="6">The sequence shown here is derived from an EMBL/GenBank/DDBJ whole genome shotgun (WGS) entry which is preliminary data.</text>
</comment>
<feature type="domain" description="EngC GTPase" evidence="4">
    <location>
        <begin position="124"/>
        <end position="273"/>
    </location>
</feature>
<accession>A0A0R2U2V2</accession>
<dbReference type="PROSITE" id="PS50936">
    <property type="entry name" value="ENGC_GTPASE"/>
    <property type="match status" value="1"/>
</dbReference>
<dbReference type="InterPro" id="IPR012340">
    <property type="entry name" value="NA-bd_OB-fold"/>
</dbReference>
<dbReference type="GO" id="GO:0005525">
    <property type="term" value="F:GTP binding"/>
    <property type="evidence" value="ECO:0007669"/>
    <property type="project" value="UniProtKB-KW"/>
</dbReference>
<dbReference type="CDD" id="cd01854">
    <property type="entry name" value="YjeQ_EngC"/>
    <property type="match status" value="1"/>
</dbReference>
<dbReference type="Proteomes" id="UP000051213">
    <property type="component" value="Unassembled WGS sequence"/>
</dbReference>
<dbReference type="Gene3D" id="3.40.50.300">
    <property type="entry name" value="P-loop containing nucleotide triphosphate hydrolases"/>
    <property type="match status" value="1"/>
</dbReference>
<evidence type="ECO:0000313" key="7">
    <source>
        <dbReference type="Proteomes" id="UP000051213"/>
    </source>
</evidence>
<dbReference type="GO" id="GO:0003924">
    <property type="term" value="F:GTPase activity"/>
    <property type="evidence" value="ECO:0007669"/>
    <property type="project" value="InterPro"/>
</dbReference>
<dbReference type="InterPro" id="IPR010914">
    <property type="entry name" value="RsgA_GTPase_dom"/>
</dbReference>
<dbReference type="PANTHER" id="PTHR32120:SF11">
    <property type="entry name" value="SMALL RIBOSOMAL SUBUNIT BIOGENESIS GTPASE RSGA 1, MITOCHONDRIAL-RELATED"/>
    <property type="match status" value="1"/>
</dbReference>
<dbReference type="PANTHER" id="PTHR32120">
    <property type="entry name" value="SMALL RIBOSOMAL SUBUNIT BIOGENESIS GTPASE RSGA"/>
    <property type="match status" value="1"/>
</dbReference>
<dbReference type="Pfam" id="PF03193">
    <property type="entry name" value="RsgA_GTPase"/>
    <property type="match status" value="1"/>
</dbReference>
<evidence type="ECO:0000259" key="5">
    <source>
        <dbReference type="PROSITE" id="PS51721"/>
    </source>
</evidence>
<dbReference type="SUPFAM" id="SSF52540">
    <property type="entry name" value="P-loop containing nucleoside triphosphate hydrolases"/>
    <property type="match status" value="1"/>
</dbReference>
<feature type="domain" description="CP-type G" evidence="5">
    <location>
        <begin position="107"/>
        <end position="275"/>
    </location>
</feature>
<dbReference type="InterPro" id="IPR030378">
    <property type="entry name" value="G_CP_dom"/>
</dbReference>
<feature type="compositionally biased region" description="Basic and acidic residues" evidence="3">
    <location>
        <begin position="1"/>
        <end position="14"/>
    </location>
</feature>
<evidence type="ECO:0000256" key="3">
    <source>
        <dbReference type="SAM" id="MobiDB-lite"/>
    </source>
</evidence>
<dbReference type="EMBL" id="LICA01000478">
    <property type="protein sequence ID" value="KRO91533.1"/>
    <property type="molecule type" value="Genomic_DNA"/>
</dbReference>
<keyword evidence="2" id="KW-0342">GTP-binding</keyword>
<dbReference type="Gene3D" id="2.40.50.140">
    <property type="entry name" value="Nucleic acid-binding proteins"/>
    <property type="match status" value="1"/>
</dbReference>
<evidence type="ECO:0000256" key="2">
    <source>
        <dbReference type="ARBA" id="ARBA00023134"/>
    </source>
</evidence>